<dbReference type="AlphaFoldDB" id="A0A139AQW0"/>
<name>A0A139AQW0_GONPJ</name>
<dbReference type="OMA" id="FWKETER"/>
<keyword evidence="4" id="KW-1185">Reference proteome</keyword>
<feature type="region of interest" description="Disordered" evidence="1">
    <location>
        <begin position="191"/>
        <end position="243"/>
    </location>
</feature>
<reference evidence="3 4" key="1">
    <citation type="journal article" date="2015" name="Genome Biol. Evol.">
        <title>Phylogenomic analyses indicate that early fungi evolved digesting cell walls of algal ancestors of land plants.</title>
        <authorList>
            <person name="Chang Y."/>
            <person name="Wang S."/>
            <person name="Sekimoto S."/>
            <person name="Aerts A.L."/>
            <person name="Choi C."/>
            <person name="Clum A."/>
            <person name="LaButti K.M."/>
            <person name="Lindquist E.A."/>
            <person name="Yee Ngan C."/>
            <person name="Ohm R.A."/>
            <person name="Salamov A.A."/>
            <person name="Grigoriev I.V."/>
            <person name="Spatafora J.W."/>
            <person name="Berbee M.L."/>
        </authorList>
    </citation>
    <scope>NUCLEOTIDE SEQUENCE [LARGE SCALE GENOMIC DNA]</scope>
    <source>
        <strain evidence="3 4">JEL478</strain>
    </source>
</reference>
<evidence type="ECO:0000313" key="4">
    <source>
        <dbReference type="Proteomes" id="UP000070544"/>
    </source>
</evidence>
<dbReference type="NCBIfam" id="TIGR02464">
    <property type="entry name" value="ribofla_fusion"/>
    <property type="match status" value="1"/>
</dbReference>
<protein>
    <submittedName>
        <fullName evidence="3">DUF1768-domain-containing protein</fullName>
    </submittedName>
</protein>
<evidence type="ECO:0000256" key="1">
    <source>
        <dbReference type="SAM" id="MobiDB-lite"/>
    </source>
</evidence>
<accession>A0A139AQW0</accession>
<dbReference type="EMBL" id="KQ965740">
    <property type="protein sequence ID" value="KXS19044.1"/>
    <property type="molecule type" value="Genomic_DNA"/>
</dbReference>
<dbReference type="InterPro" id="IPR037238">
    <property type="entry name" value="YbiA-like_sf"/>
</dbReference>
<proteinExistence type="predicted"/>
<dbReference type="CDD" id="cd15457">
    <property type="entry name" value="NADAR"/>
    <property type="match status" value="1"/>
</dbReference>
<feature type="compositionally biased region" description="Basic residues" evidence="1">
    <location>
        <begin position="228"/>
        <end position="243"/>
    </location>
</feature>
<evidence type="ECO:0000259" key="2">
    <source>
        <dbReference type="Pfam" id="PF08719"/>
    </source>
</evidence>
<organism evidence="3 4">
    <name type="scientific">Gonapodya prolifera (strain JEL478)</name>
    <name type="common">Monoblepharis prolifera</name>
    <dbReference type="NCBI Taxonomy" id="1344416"/>
    <lineage>
        <taxon>Eukaryota</taxon>
        <taxon>Fungi</taxon>
        <taxon>Fungi incertae sedis</taxon>
        <taxon>Chytridiomycota</taxon>
        <taxon>Chytridiomycota incertae sedis</taxon>
        <taxon>Monoblepharidomycetes</taxon>
        <taxon>Monoblepharidales</taxon>
        <taxon>Gonapodyaceae</taxon>
        <taxon>Gonapodya</taxon>
    </lineage>
</organism>
<gene>
    <name evidence="3" type="ORF">M427DRAFT_53499</name>
</gene>
<feature type="domain" description="NADAR" evidence="2">
    <location>
        <begin position="29"/>
        <end position="187"/>
    </location>
</feature>
<dbReference type="STRING" id="1344416.A0A139AQW0"/>
<evidence type="ECO:0000313" key="3">
    <source>
        <dbReference type="EMBL" id="KXS19044.1"/>
    </source>
</evidence>
<sequence>MTTYPTPSECLAALRARDAAGEHIDFRHFWGHTQKNPHHVDAACFSQFFPARFVVDGVTYPAAEHFMMAEKARTFGDTESLDAILVASKPAEAKALGRGVTGFDEETWSAVRYDLVVRGNIAKFTQNKDMGQYLLSTGDSVLVEASPRDRIWGIGLGASNRDAWKPSLWKGTNLLGFALMEVRERLRQEGDASAVVAGGTDSAHVGEGPSEKRRRSGEDEPEDTPRSARGRTQKKRSVVQRGP</sequence>
<dbReference type="OrthoDB" id="206452at2759"/>
<dbReference type="Pfam" id="PF08719">
    <property type="entry name" value="NADAR"/>
    <property type="match status" value="1"/>
</dbReference>
<dbReference type="Gene3D" id="1.10.357.40">
    <property type="entry name" value="YbiA-like"/>
    <property type="match status" value="1"/>
</dbReference>
<dbReference type="SUPFAM" id="SSF143990">
    <property type="entry name" value="YbiA-like"/>
    <property type="match status" value="1"/>
</dbReference>
<dbReference type="Proteomes" id="UP000070544">
    <property type="component" value="Unassembled WGS sequence"/>
</dbReference>
<dbReference type="InterPro" id="IPR012816">
    <property type="entry name" value="NADAR"/>
</dbReference>